<dbReference type="PANTHER" id="PTHR46498:SF1">
    <property type="entry name" value="GTP-BINDING PROTEIN 8"/>
    <property type="match status" value="1"/>
</dbReference>
<evidence type="ECO:0000256" key="4">
    <source>
        <dbReference type="ARBA" id="ARBA00023134"/>
    </source>
</evidence>
<accession>A0A168CUU9</accession>
<name>A0A168CUU9_9EURO</name>
<dbReference type="InterPro" id="IPR052279">
    <property type="entry name" value="EngB_GTPase"/>
</dbReference>
<dbReference type="PANTHER" id="PTHR46498">
    <property type="entry name" value="GTP-BINDING PROTEIN 8"/>
    <property type="match status" value="1"/>
</dbReference>
<keyword evidence="2" id="KW-0547">Nucleotide-binding</keyword>
<evidence type="ECO:0000313" key="7">
    <source>
        <dbReference type="Proteomes" id="UP000242877"/>
    </source>
</evidence>
<dbReference type="GO" id="GO:0005739">
    <property type="term" value="C:mitochondrion"/>
    <property type="evidence" value="ECO:0007669"/>
    <property type="project" value="TreeGrafter"/>
</dbReference>
<dbReference type="Pfam" id="PF01926">
    <property type="entry name" value="MMR_HSR1"/>
    <property type="match status" value="1"/>
</dbReference>
<dbReference type="InterPro" id="IPR030393">
    <property type="entry name" value="G_ENGB_dom"/>
</dbReference>
<evidence type="ECO:0000259" key="5">
    <source>
        <dbReference type="PROSITE" id="PS51706"/>
    </source>
</evidence>
<keyword evidence="4" id="KW-0342">GTP-binding</keyword>
<keyword evidence="1" id="KW-0479">Metal-binding</keyword>
<gene>
    <name evidence="6" type="ORF">AAP_00682</name>
</gene>
<feature type="domain" description="EngB-type G" evidence="5">
    <location>
        <begin position="68"/>
        <end position="261"/>
    </location>
</feature>
<sequence length="266" mass="29700">MSSTTTTGDINKNKIPDVFNLKTEDHCLFPSGNPPTANQLKRADQFFSKNEPRLLWSHVKFAEIPPSTSPEIILLGRTNVGKSSLINLLVGKPLCRSSANRQVTKSLNAYSIGPAGRSLTLIDSPGYASKLNQDWAPLMEKFISRRTTLCKSFVIMDIAVGPKRHDEDMIQFLQYNEMPHQILATKADKVLIPGSTRTDDLQPGMEQELLNRLHDLASHFAPPPGTPNYLDEDLISLCGWKKHRRFGISHVRWAMLKAAGLLEDAK</sequence>
<dbReference type="InterPro" id="IPR006073">
    <property type="entry name" value="GTP-bd"/>
</dbReference>
<protein>
    <submittedName>
        <fullName evidence="6">GTP-binding protein</fullName>
    </submittedName>
</protein>
<dbReference type="GO" id="GO:0005525">
    <property type="term" value="F:GTP binding"/>
    <property type="evidence" value="ECO:0007669"/>
    <property type="project" value="UniProtKB-KW"/>
</dbReference>
<dbReference type="EMBL" id="AZGZ01000002">
    <property type="protein sequence ID" value="KZZ97039.1"/>
    <property type="molecule type" value="Genomic_DNA"/>
</dbReference>
<comment type="caution">
    <text evidence="6">The sequence shown here is derived from an EMBL/GenBank/DDBJ whole genome shotgun (WGS) entry which is preliminary data.</text>
</comment>
<evidence type="ECO:0000313" key="6">
    <source>
        <dbReference type="EMBL" id="KZZ97039.1"/>
    </source>
</evidence>
<proteinExistence type="predicted"/>
<dbReference type="VEuPathDB" id="FungiDB:AAP_00682"/>
<evidence type="ECO:0000256" key="2">
    <source>
        <dbReference type="ARBA" id="ARBA00022741"/>
    </source>
</evidence>
<dbReference type="GO" id="GO:0046872">
    <property type="term" value="F:metal ion binding"/>
    <property type="evidence" value="ECO:0007669"/>
    <property type="project" value="UniProtKB-KW"/>
</dbReference>
<organism evidence="6 7">
    <name type="scientific">Ascosphaera apis ARSEF 7405</name>
    <dbReference type="NCBI Taxonomy" id="392613"/>
    <lineage>
        <taxon>Eukaryota</taxon>
        <taxon>Fungi</taxon>
        <taxon>Dikarya</taxon>
        <taxon>Ascomycota</taxon>
        <taxon>Pezizomycotina</taxon>
        <taxon>Eurotiomycetes</taxon>
        <taxon>Eurotiomycetidae</taxon>
        <taxon>Onygenales</taxon>
        <taxon>Ascosphaeraceae</taxon>
        <taxon>Ascosphaera</taxon>
    </lineage>
</organism>
<dbReference type="Gene3D" id="3.40.50.300">
    <property type="entry name" value="P-loop containing nucleotide triphosphate hydrolases"/>
    <property type="match status" value="1"/>
</dbReference>
<dbReference type="Proteomes" id="UP000242877">
    <property type="component" value="Unassembled WGS sequence"/>
</dbReference>
<reference evidence="6 7" key="1">
    <citation type="journal article" date="2016" name="Genome Biol. Evol.">
        <title>Divergent and convergent evolution of fungal pathogenicity.</title>
        <authorList>
            <person name="Shang Y."/>
            <person name="Xiao G."/>
            <person name="Zheng P."/>
            <person name="Cen K."/>
            <person name="Zhan S."/>
            <person name="Wang C."/>
        </authorList>
    </citation>
    <scope>NUCLEOTIDE SEQUENCE [LARGE SCALE GENOMIC DNA]</scope>
    <source>
        <strain evidence="6 7">ARSEF 7405</strain>
    </source>
</reference>
<dbReference type="InterPro" id="IPR027417">
    <property type="entry name" value="P-loop_NTPase"/>
</dbReference>
<dbReference type="AlphaFoldDB" id="A0A168CUU9"/>
<keyword evidence="7" id="KW-1185">Reference proteome</keyword>
<dbReference type="PROSITE" id="PS51706">
    <property type="entry name" value="G_ENGB"/>
    <property type="match status" value="1"/>
</dbReference>
<dbReference type="SUPFAM" id="SSF52540">
    <property type="entry name" value="P-loop containing nucleoside triphosphate hydrolases"/>
    <property type="match status" value="1"/>
</dbReference>
<keyword evidence="3" id="KW-0460">Magnesium</keyword>
<evidence type="ECO:0000256" key="3">
    <source>
        <dbReference type="ARBA" id="ARBA00022842"/>
    </source>
</evidence>
<dbReference type="OrthoDB" id="391988at2759"/>
<evidence type="ECO:0000256" key="1">
    <source>
        <dbReference type="ARBA" id="ARBA00022723"/>
    </source>
</evidence>